<reference evidence="3 4" key="1">
    <citation type="submission" date="2014-10" db="EMBL/GenBank/DDBJ databases">
        <title>Pedobacter Kyungheensis.</title>
        <authorList>
            <person name="Anderson B.M."/>
            <person name="Newman J.D."/>
        </authorList>
    </citation>
    <scope>NUCLEOTIDE SEQUENCE [LARGE SCALE GENOMIC DNA]</scope>
    <source>
        <strain evidence="3 4">KACC 16221</strain>
    </source>
</reference>
<dbReference type="InterPro" id="IPR000620">
    <property type="entry name" value="EamA_dom"/>
</dbReference>
<feature type="transmembrane region" description="Helical" evidence="1">
    <location>
        <begin position="65"/>
        <end position="86"/>
    </location>
</feature>
<dbReference type="PANTHER" id="PTHR22911">
    <property type="entry name" value="ACYL-MALONYL CONDENSING ENZYME-RELATED"/>
    <property type="match status" value="1"/>
</dbReference>
<dbReference type="Pfam" id="PF00892">
    <property type="entry name" value="EamA"/>
    <property type="match status" value="2"/>
</dbReference>
<dbReference type="Proteomes" id="UP000031246">
    <property type="component" value="Unassembled WGS sequence"/>
</dbReference>
<keyword evidence="1" id="KW-1133">Transmembrane helix</keyword>
<comment type="caution">
    <text evidence="3">The sequence shown here is derived from an EMBL/GenBank/DDBJ whole genome shotgun (WGS) entry which is preliminary data.</text>
</comment>
<feature type="transmembrane region" description="Helical" evidence="1">
    <location>
        <begin position="241"/>
        <end position="261"/>
    </location>
</feature>
<name>A0A0C1G516_9SPHI</name>
<dbReference type="AlphaFoldDB" id="A0A0C1G516"/>
<proteinExistence type="predicted"/>
<gene>
    <name evidence="3" type="ORF">OC25_07280</name>
</gene>
<feature type="domain" description="EamA" evidence="2">
    <location>
        <begin position="4"/>
        <end position="136"/>
    </location>
</feature>
<evidence type="ECO:0000313" key="4">
    <source>
        <dbReference type="Proteomes" id="UP000031246"/>
    </source>
</evidence>
<dbReference type="GO" id="GO:0016020">
    <property type="term" value="C:membrane"/>
    <property type="evidence" value="ECO:0007669"/>
    <property type="project" value="InterPro"/>
</dbReference>
<sequence>MLKYMMMVAFGAMSYGTLTSFAKIAYTEGYTPGEITFTQAFLGALILWLLAFLRSIKEKKSKIAFNWRLILAGTAMGLSAYCFYLSVKYIPVTLAIVLLMQVSWISNIAEWLIFKKKYSKTDVLATSLILLGTVLAGNLLNVQNLNFSLSGILLATSSAIFYTIYVISTSKLGNGIPMLEKSALMTTGSALLILIINLPSFAISSHIDFGLLKWGSFLAVFGTVIPPICFTTGMPRIGPGLSAILLTLELPAVVLCAYIILGEQVSFIQVIGILIMIGAIVYPNLVKARGEKQIEVKTVNKISQSP</sequence>
<feature type="transmembrane region" description="Helical" evidence="1">
    <location>
        <begin position="37"/>
        <end position="53"/>
    </location>
</feature>
<dbReference type="RefSeq" id="WP_039473927.1">
    <property type="nucleotide sequence ID" value="NZ_JSYN01000006.1"/>
</dbReference>
<feature type="transmembrane region" description="Helical" evidence="1">
    <location>
        <begin position="267"/>
        <end position="285"/>
    </location>
</feature>
<dbReference type="SUPFAM" id="SSF103481">
    <property type="entry name" value="Multidrug resistance efflux transporter EmrE"/>
    <property type="match status" value="2"/>
</dbReference>
<keyword evidence="4" id="KW-1185">Reference proteome</keyword>
<evidence type="ECO:0000313" key="3">
    <source>
        <dbReference type="EMBL" id="KIA95244.1"/>
    </source>
</evidence>
<dbReference type="PANTHER" id="PTHR22911:SF137">
    <property type="entry name" value="SOLUTE CARRIER FAMILY 35 MEMBER G2-RELATED"/>
    <property type="match status" value="1"/>
</dbReference>
<evidence type="ECO:0000256" key="1">
    <source>
        <dbReference type="SAM" id="Phobius"/>
    </source>
</evidence>
<keyword evidence="1" id="KW-0472">Membrane</keyword>
<organism evidence="3 4">
    <name type="scientific">Pedobacter kyungheensis</name>
    <dbReference type="NCBI Taxonomy" id="1069985"/>
    <lineage>
        <taxon>Bacteria</taxon>
        <taxon>Pseudomonadati</taxon>
        <taxon>Bacteroidota</taxon>
        <taxon>Sphingobacteriia</taxon>
        <taxon>Sphingobacteriales</taxon>
        <taxon>Sphingobacteriaceae</taxon>
        <taxon>Pedobacter</taxon>
    </lineage>
</organism>
<feature type="transmembrane region" description="Helical" evidence="1">
    <location>
        <begin position="147"/>
        <end position="170"/>
    </location>
</feature>
<dbReference type="EMBL" id="JSYN01000006">
    <property type="protein sequence ID" value="KIA95244.1"/>
    <property type="molecule type" value="Genomic_DNA"/>
</dbReference>
<keyword evidence="1" id="KW-0812">Transmembrane</keyword>
<feature type="transmembrane region" description="Helical" evidence="1">
    <location>
        <begin position="182"/>
        <end position="202"/>
    </location>
</feature>
<evidence type="ECO:0000259" key="2">
    <source>
        <dbReference type="Pfam" id="PF00892"/>
    </source>
</evidence>
<dbReference type="InterPro" id="IPR037185">
    <property type="entry name" value="EmrE-like"/>
</dbReference>
<protein>
    <recommendedName>
        <fullName evidence="2">EamA domain-containing protein</fullName>
    </recommendedName>
</protein>
<accession>A0A0C1G516</accession>
<feature type="transmembrane region" description="Helical" evidence="1">
    <location>
        <begin position="214"/>
        <end position="234"/>
    </location>
</feature>
<feature type="domain" description="EamA" evidence="2">
    <location>
        <begin position="150"/>
        <end position="281"/>
    </location>
</feature>
<feature type="transmembrane region" description="Helical" evidence="1">
    <location>
        <begin position="123"/>
        <end position="141"/>
    </location>
</feature>
<feature type="transmembrane region" description="Helical" evidence="1">
    <location>
        <begin position="92"/>
        <end position="114"/>
    </location>
</feature>